<organism evidence="2 3">
    <name type="scientific">Zasmidium cellare</name>
    <name type="common">Wine cellar mold</name>
    <name type="synonym">Racodium cellare</name>
    <dbReference type="NCBI Taxonomy" id="395010"/>
    <lineage>
        <taxon>Eukaryota</taxon>
        <taxon>Fungi</taxon>
        <taxon>Dikarya</taxon>
        <taxon>Ascomycota</taxon>
        <taxon>Pezizomycotina</taxon>
        <taxon>Dothideomycetes</taxon>
        <taxon>Dothideomycetidae</taxon>
        <taxon>Mycosphaerellales</taxon>
        <taxon>Mycosphaerellaceae</taxon>
        <taxon>Zasmidium</taxon>
    </lineage>
</organism>
<dbReference type="Pfam" id="PF09365">
    <property type="entry name" value="DUF2461"/>
    <property type="match status" value="1"/>
</dbReference>
<evidence type="ECO:0000313" key="3">
    <source>
        <dbReference type="Proteomes" id="UP001305779"/>
    </source>
</evidence>
<proteinExistence type="predicted"/>
<sequence length="204" mass="22063">MSRKRAVLQLENAPYDCALDSVDSYSIVGPSQADADADDFVSVSNGILIDDAGGGIYTPKAPYVARMRTAIDSNSRAFKDALSDEKIRKEFLDGAKKADAAVVKAFVKTNSSSALKTKPKGFPADHPDLELLRLRSYTIGRALSDDEVCGAKGAQRIAELLAAFEPWVTFCNSVVMPDQAASDEDEEEEDSEEEGSDEDEEGEE</sequence>
<dbReference type="InterPro" id="IPR012808">
    <property type="entry name" value="CHP02453"/>
</dbReference>
<dbReference type="EMBL" id="JAXOVC010000001">
    <property type="protein sequence ID" value="KAK4508021.1"/>
    <property type="molecule type" value="Genomic_DNA"/>
</dbReference>
<name>A0ABR0F239_ZASCE</name>
<dbReference type="PANTHER" id="PTHR36452">
    <property type="entry name" value="CHROMOSOME 12, WHOLE GENOME SHOTGUN SEQUENCE"/>
    <property type="match status" value="1"/>
</dbReference>
<evidence type="ECO:0000313" key="2">
    <source>
        <dbReference type="EMBL" id="KAK4508021.1"/>
    </source>
</evidence>
<keyword evidence="3" id="KW-1185">Reference proteome</keyword>
<comment type="caution">
    <text evidence="2">The sequence shown here is derived from an EMBL/GenBank/DDBJ whole genome shotgun (WGS) entry which is preliminary data.</text>
</comment>
<protein>
    <recommendedName>
        <fullName evidence="4">Tail assembly chaperone</fullName>
    </recommendedName>
</protein>
<feature type="compositionally biased region" description="Acidic residues" evidence="1">
    <location>
        <begin position="181"/>
        <end position="204"/>
    </location>
</feature>
<dbReference type="PANTHER" id="PTHR36452:SF1">
    <property type="entry name" value="DUF2461 DOMAIN-CONTAINING PROTEIN"/>
    <property type="match status" value="1"/>
</dbReference>
<evidence type="ECO:0000256" key="1">
    <source>
        <dbReference type="SAM" id="MobiDB-lite"/>
    </source>
</evidence>
<gene>
    <name evidence="2" type="ORF">PRZ48_001756</name>
</gene>
<feature type="region of interest" description="Disordered" evidence="1">
    <location>
        <begin position="175"/>
        <end position="204"/>
    </location>
</feature>
<accession>A0ABR0F239</accession>
<reference evidence="2 3" key="1">
    <citation type="journal article" date="2023" name="G3 (Bethesda)">
        <title>A chromosome-level genome assembly of Zasmidium syzygii isolated from banana leaves.</title>
        <authorList>
            <person name="van Westerhoven A.C."/>
            <person name="Mehrabi R."/>
            <person name="Talebi R."/>
            <person name="Steentjes M.B.F."/>
            <person name="Corcolon B."/>
            <person name="Chong P.A."/>
            <person name="Kema G.H.J."/>
            <person name="Seidl M.F."/>
        </authorList>
    </citation>
    <scope>NUCLEOTIDE SEQUENCE [LARGE SCALE GENOMIC DNA]</scope>
    <source>
        <strain evidence="2 3">P124</strain>
    </source>
</reference>
<dbReference type="Proteomes" id="UP001305779">
    <property type="component" value="Unassembled WGS sequence"/>
</dbReference>
<evidence type="ECO:0008006" key="4">
    <source>
        <dbReference type="Google" id="ProtNLM"/>
    </source>
</evidence>